<dbReference type="Pfam" id="PF02696">
    <property type="entry name" value="SelO"/>
    <property type="match status" value="1"/>
</dbReference>
<name>A0A8S3YYJ4_9EUPU</name>
<evidence type="ECO:0000313" key="11">
    <source>
        <dbReference type="EMBL" id="CAG5120735.1"/>
    </source>
</evidence>
<keyword evidence="12" id="KW-1185">Reference proteome</keyword>
<evidence type="ECO:0000256" key="9">
    <source>
        <dbReference type="ARBA" id="ARBA00031547"/>
    </source>
</evidence>
<dbReference type="NCBIfam" id="NF000658">
    <property type="entry name" value="PRK00029.1"/>
    <property type="match status" value="1"/>
</dbReference>
<dbReference type="Proteomes" id="UP000678393">
    <property type="component" value="Unassembled WGS sequence"/>
</dbReference>
<evidence type="ECO:0000256" key="3">
    <source>
        <dbReference type="ARBA" id="ARBA00022679"/>
    </source>
</evidence>
<evidence type="ECO:0000256" key="10">
    <source>
        <dbReference type="SAM" id="SignalP"/>
    </source>
</evidence>
<keyword evidence="7" id="KW-0067">ATP-binding</keyword>
<keyword evidence="10" id="KW-0732">Signal</keyword>
<keyword evidence="3" id="KW-0808">Transferase</keyword>
<evidence type="ECO:0000256" key="4">
    <source>
        <dbReference type="ARBA" id="ARBA00022695"/>
    </source>
</evidence>
<dbReference type="GO" id="GO:0046872">
    <property type="term" value="F:metal ion binding"/>
    <property type="evidence" value="ECO:0007669"/>
    <property type="project" value="UniProtKB-KW"/>
</dbReference>
<dbReference type="PANTHER" id="PTHR12153">
    <property type="entry name" value="SELENOPROTEIN O"/>
    <property type="match status" value="1"/>
</dbReference>
<dbReference type="OrthoDB" id="10254721at2759"/>
<evidence type="ECO:0000256" key="6">
    <source>
        <dbReference type="ARBA" id="ARBA00022741"/>
    </source>
</evidence>
<proteinExistence type="inferred from homology"/>
<evidence type="ECO:0000256" key="8">
    <source>
        <dbReference type="ARBA" id="ARBA00022842"/>
    </source>
</evidence>
<dbReference type="AlphaFoldDB" id="A0A8S3YYJ4"/>
<gene>
    <name evidence="11" type="ORF">CUNI_LOCUS6293</name>
</gene>
<dbReference type="PANTHER" id="PTHR12153:SF18">
    <property type="entry name" value="SELENOPROTEIN O"/>
    <property type="match status" value="1"/>
</dbReference>
<comment type="similarity">
    <text evidence="2">Belongs to the SELO family.</text>
</comment>
<comment type="cofactor">
    <cofactor evidence="1">
        <name>Mg(2+)</name>
        <dbReference type="ChEBI" id="CHEBI:18420"/>
    </cofactor>
</comment>
<keyword evidence="6" id="KW-0547">Nucleotide-binding</keyword>
<reference evidence="11" key="1">
    <citation type="submission" date="2021-04" db="EMBL/GenBank/DDBJ databases">
        <authorList>
            <consortium name="Molecular Ecology Group"/>
        </authorList>
    </citation>
    <scope>NUCLEOTIDE SEQUENCE</scope>
</reference>
<keyword evidence="4" id="KW-0548">Nucleotidyltransferase</keyword>
<evidence type="ECO:0000313" key="12">
    <source>
        <dbReference type="Proteomes" id="UP000678393"/>
    </source>
</evidence>
<feature type="chain" id="PRO_5035908776" description="Selenoprotein O" evidence="10">
    <location>
        <begin position="27"/>
        <end position="610"/>
    </location>
</feature>
<evidence type="ECO:0000256" key="2">
    <source>
        <dbReference type="ARBA" id="ARBA00009747"/>
    </source>
</evidence>
<keyword evidence="8" id="KW-0460">Magnesium</keyword>
<organism evidence="11 12">
    <name type="scientific">Candidula unifasciata</name>
    <dbReference type="NCBI Taxonomy" id="100452"/>
    <lineage>
        <taxon>Eukaryota</taxon>
        <taxon>Metazoa</taxon>
        <taxon>Spiralia</taxon>
        <taxon>Lophotrochozoa</taxon>
        <taxon>Mollusca</taxon>
        <taxon>Gastropoda</taxon>
        <taxon>Heterobranchia</taxon>
        <taxon>Euthyneura</taxon>
        <taxon>Panpulmonata</taxon>
        <taxon>Eupulmonata</taxon>
        <taxon>Stylommatophora</taxon>
        <taxon>Helicina</taxon>
        <taxon>Helicoidea</taxon>
        <taxon>Geomitridae</taxon>
        <taxon>Candidula</taxon>
    </lineage>
</organism>
<protein>
    <recommendedName>
        <fullName evidence="9">Selenoprotein O</fullName>
    </recommendedName>
</protein>
<sequence>MSTKLVANFVVFVLLINNLLCHRSNACSLSGYLHCILSFKCCPVCFEKVSRGLGAYGRYASNSPSSQQICNSNKEYILNKSDCPLYVDFRQWLPKLTQKFINIFPIDSEIRNHVRTVNNALFSIVQPVSFKNQVRLVIAADDVLSDCLDLGFQVTQSALFIDFISGNARSGLFSHTLAHRYGGHQFGFWAGQLGDGRAVLLGEVINRFGERWELQLKGSGTTPYSRSGDGRAVLRSSVREFLASEAMHYLGVPTSRAASLVVSDDTVIRDQFYNGHPKPERGAIILRLAPSWFRIGSLEILSRAGEIDLLKSLLNFIIGTHFPSINPGDTNKYLMLFDEIVSSTAKLIAKWQSVGFTHGVCNTDNFSLLSITIDYGPFGFMESYHPGYVPSTSDDDNRYSYKNQPNIGLYNLEKLKLALDSVFNHSMSHTAQLILNGYRHKYNRYFMQFFADKLGFLSVRQQDEDLIAMFLRMMEECRADFTMSFRSLSEIPFHDLMNGNIADDHWSFLCLKNHSLFKTFIVAYKDRLQLDDVSDLERQARMKKCNPRYILRNWMAQNAIAKAERNDFSEVQKLYQILKQPYITQDEPETAGFASEPPEWAPSIKVSCSS</sequence>
<dbReference type="GO" id="GO:0016779">
    <property type="term" value="F:nucleotidyltransferase activity"/>
    <property type="evidence" value="ECO:0007669"/>
    <property type="project" value="UniProtKB-KW"/>
</dbReference>
<evidence type="ECO:0000256" key="5">
    <source>
        <dbReference type="ARBA" id="ARBA00022723"/>
    </source>
</evidence>
<evidence type="ECO:0000256" key="7">
    <source>
        <dbReference type="ARBA" id="ARBA00022840"/>
    </source>
</evidence>
<dbReference type="GO" id="GO:0005524">
    <property type="term" value="F:ATP binding"/>
    <property type="evidence" value="ECO:0007669"/>
    <property type="project" value="UniProtKB-KW"/>
</dbReference>
<evidence type="ECO:0000256" key="1">
    <source>
        <dbReference type="ARBA" id="ARBA00001946"/>
    </source>
</evidence>
<keyword evidence="5" id="KW-0479">Metal-binding</keyword>
<feature type="signal peptide" evidence="10">
    <location>
        <begin position="1"/>
        <end position="26"/>
    </location>
</feature>
<accession>A0A8S3YYJ4</accession>
<dbReference type="InterPro" id="IPR003846">
    <property type="entry name" value="SelO"/>
</dbReference>
<dbReference type="EMBL" id="CAJHNH020000957">
    <property type="protein sequence ID" value="CAG5120735.1"/>
    <property type="molecule type" value="Genomic_DNA"/>
</dbReference>
<dbReference type="HAMAP" id="MF_00692">
    <property type="entry name" value="SelO"/>
    <property type="match status" value="1"/>
</dbReference>
<comment type="caution">
    <text evidence="11">The sequence shown here is derived from an EMBL/GenBank/DDBJ whole genome shotgun (WGS) entry which is preliminary data.</text>
</comment>